<accession>A0A484LGZ4</accession>
<dbReference type="InterPro" id="IPR050710">
    <property type="entry name" value="Band7/mec-2_domain"/>
</dbReference>
<dbReference type="GO" id="GO:0005739">
    <property type="term" value="C:mitochondrion"/>
    <property type="evidence" value="ECO:0007669"/>
    <property type="project" value="TreeGrafter"/>
</dbReference>
<organism evidence="1 2">
    <name type="scientific">Cuscuta campestris</name>
    <dbReference type="NCBI Taxonomy" id="132261"/>
    <lineage>
        <taxon>Eukaryota</taxon>
        <taxon>Viridiplantae</taxon>
        <taxon>Streptophyta</taxon>
        <taxon>Embryophyta</taxon>
        <taxon>Tracheophyta</taxon>
        <taxon>Spermatophyta</taxon>
        <taxon>Magnoliopsida</taxon>
        <taxon>eudicotyledons</taxon>
        <taxon>Gunneridae</taxon>
        <taxon>Pentapetalae</taxon>
        <taxon>asterids</taxon>
        <taxon>lamiids</taxon>
        <taxon>Solanales</taxon>
        <taxon>Convolvulaceae</taxon>
        <taxon>Cuscuteae</taxon>
        <taxon>Cuscuta</taxon>
        <taxon>Cuscuta subgen. Grammica</taxon>
        <taxon>Cuscuta sect. Cleistogrammica</taxon>
    </lineage>
</organism>
<name>A0A484LGZ4_9ASTE</name>
<reference evidence="1 2" key="1">
    <citation type="submission" date="2018-04" db="EMBL/GenBank/DDBJ databases">
        <authorList>
            <person name="Vogel A."/>
        </authorList>
    </citation>
    <scope>NUCLEOTIDE SEQUENCE [LARGE SCALE GENOMIC DNA]</scope>
</reference>
<dbReference type="PANTHER" id="PTHR43327">
    <property type="entry name" value="STOMATIN-LIKE PROTEIN 2, MITOCHONDRIAL"/>
    <property type="match status" value="1"/>
</dbReference>
<dbReference type="AlphaFoldDB" id="A0A484LGZ4"/>
<dbReference type="Proteomes" id="UP000595140">
    <property type="component" value="Unassembled WGS sequence"/>
</dbReference>
<protein>
    <submittedName>
        <fullName evidence="1">Uncharacterized protein</fullName>
    </submittedName>
</protein>
<dbReference type="OrthoDB" id="434619at2759"/>
<sequence>MELQAVAERNKRARILQSEGERQASINIAEGKMIATVLASEAAIIDLSNRGRGKAVAIEKKAKATADGIGVVAAQLCRDGSTEAAGYRIAEKYVEALGREYCFPSLECSGSSSEALAWHQKINPILSSSSHFMHMTVYITKVLNHSLMCFFIQRLC</sequence>
<dbReference type="GO" id="GO:0007005">
    <property type="term" value="P:mitochondrion organization"/>
    <property type="evidence" value="ECO:0007669"/>
    <property type="project" value="TreeGrafter"/>
</dbReference>
<dbReference type="EMBL" id="OOIL02001452">
    <property type="protein sequence ID" value="VFQ75607.1"/>
    <property type="molecule type" value="Genomic_DNA"/>
</dbReference>
<evidence type="ECO:0000313" key="2">
    <source>
        <dbReference type="Proteomes" id="UP000595140"/>
    </source>
</evidence>
<proteinExistence type="predicted"/>
<evidence type="ECO:0000313" key="1">
    <source>
        <dbReference type="EMBL" id="VFQ75607.1"/>
    </source>
</evidence>
<dbReference type="PANTHER" id="PTHR43327:SF10">
    <property type="entry name" value="STOMATIN-LIKE PROTEIN 2, MITOCHONDRIAL"/>
    <property type="match status" value="1"/>
</dbReference>
<keyword evidence="2" id="KW-1185">Reference proteome</keyword>
<gene>
    <name evidence="1" type="ORF">CCAM_LOCUS17383</name>
</gene>